<gene>
    <name evidence="1" type="ORF">I4F81_003147</name>
</gene>
<reference evidence="1" key="1">
    <citation type="submission" date="2019-11" db="EMBL/GenBank/DDBJ databases">
        <title>Nori genome reveals adaptations in red seaweeds to the harsh intertidal environment.</title>
        <authorList>
            <person name="Wang D."/>
            <person name="Mao Y."/>
        </authorList>
    </citation>
    <scope>NUCLEOTIDE SEQUENCE</scope>
    <source>
        <tissue evidence="1">Gametophyte</tissue>
    </source>
</reference>
<accession>A0ACC3BS93</accession>
<dbReference type="EMBL" id="CM020618">
    <property type="protein sequence ID" value="KAK1860559.1"/>
    <property type="molecule type" value="Genomic_DNA"/>
</dbReference>
<evidence type="ECO:0000313" key="2">
    <source>
        <dbReference type="Proteomes" id="UP000798662"/>
    </source>
</evidence>
<protein>
    <submittedName>
        <fullName evidence="1">Uncharacterized protein</fullName>
    </submittedName>
</protein>
<organism evidence="1 2">
    <name type="scientific">Pyropia yezoensis</name>
    <name type="common">Susabi-nori</name>
    <name type="synonym">Porphyra yezoensis</name>
    <dbReference type="NCBI Taxonomy" id="2788"/>
    <lineage>
        <taxon>Eukaryota</taxon>
        <taxon>Rhodophyta</taxon>
        <taxon>Bangiophyceae</taxon>
        <taxon>Bangiales</taxon>
        <taxon>Bangiaceae</taxon>
        <taxon>Pyropia</taxon>
    </lineage>
</organism>
<keyword evidence="2" id="KW-1185">Reference proteome</keyword>
<proteinExistence type="predicted"/>
<evidence type="ECO:0000313" key="1">
    <source>
        <dbReference type="EMBL" id="KAK1860559.1"/>
    </source>
</evidence>
<name>A0ACC3BS93_PYRYE</name>
<sequence>MRAAAAAAAAFLPPPSLPAGWPRSLAAVRGRPPCAAGTAPPAMGGGDPPPVPRGPSAAPAAPAPPIPAVGGPPAASAAASGAAAAAAPPPPRVPAPNLRDVSSALAAAPPGRLPPARLYRCGAPWAAIAASADGVLPRVATWVDLRTDAERVEEQAAVPPAYLPAVFLGATDDTPNGVAPPATRHAAAATAASAPTAAAGGTRRARGKGRPAPPPGTVVSPCGTRTWVHAPLLSHAGTAWALLSPLPLTTSVPLLARAAVGHPSGRAGVVALMDGAGLAGLAAMLVHHGGAGLAGALRTVAAAQLPVALFCTAGKDRTGLLAATVLAVCGASDEEIVADYAASEGVYVRGEGTGGGGVRDWYNGRLTAVGLGPDEWARAGAEVMVQTLGMMRERSGTVEAYLAECGFSREEQAALRAKLRGPL</sequence>
<comment type="caution">
    <text evidence="1">The sequence shown here is derived from an EMBL/GenBank/DDBJ whole genome shotgun (WGS) entry which is preliminary data.</text>
</comment>
<dbReference type="Proteomes" id="UP000798662">
    <property type="component" value="Chromosome 1"/>
</dbReference>